<dbReference type="PROSITE" id="PS50262">
    <property type="entry name" value="G_PROTEIN_RECEP_F1_2"/>
    <property type="match status" value="3"/>
</dbReference>
<feature type="transmembrane region" description="Helical" evidence="9">
    <location>
        <begin position="704"/>
        <end position="722"/>
    </location>
</feature>
<keyword evidence="6 9" id="KW-0472">Membrane</keyword>
<feature type="domain" description="G-protein coupled receptors family 1 profile" evidence="10">
    <location>
        <begin position="1"/>
        <end position="232"/>
    </location>
</feature>
<feature type="domain" description="G-protein coupled receptors family 1 profile" evidence="10">
    <location>
        <begin position="643"/>
        <end position="876"/>
    </location>
</feature>
<organism evidence="11 12">
    <name type="scientific">Porites lobata</name>
    <dbReference type="NCBI Taxonomy" id="104759"/>
    <lineage>
        <taxon>Eukaryota</taxon>
        <taxon>Metazoa</taxon>
        <taxon>Cnidaria</taxon>
        <taxon>Anthozoa</taxon>
        <taxon>Hexacorallia</taxon>
        <taxon>Scleractinia</taxon>
        <taxon>Fungiina</taxon>
        <taxon>Poritidae</taxon>
        <taxon>Porites</taxon>
    </lineage>
</organism>
<feature type="transmembrane region" description="Helical" evidence="9">
    <location>
        <begin position="122"/>
        <end position="145"/>
    </location>
</feature>
<dbReference type="PRINTS" id="PR00237">
    <property type="entry name" value="GPCRRHODOPSN"/>
</dbReference>
<feature type="transmembrane region" description="Helical" evidence="9">
    <location>
        <begin position="407"/>
        <end position="435"/>
    </location>
</feature>
<feature type="transmembrane region" description="Helical" evidence="9">
    <location>
        <begin position="180"/>
        <end position="202"/>
    </location>
</feature>
<feature type="transmembrane region" description="Helical" evidence="9">
    <location>
        <begin position="286"/>
        <end position="311"/>
    </location>
</feature>
<proteinExistence type="predicted"/>
<protein>
    <recommendedName>
        <fullName evidence="10">G-protein coupled receptors family 1 profile domain-containing protein</fullName>
    </recommendedName>
</protein>
<accession>A0ABN8QL27</accession>
<keyword evidence="7" id="KW-0675">Receptor</keyword>
<evidence type="ECO:0000256" key="4">
    <source>
        <dbReference type="ARBA" id="ARBA00022989"/>
    </source>
</evidence>
<evidence type="ECO:0000313" key="12">
    <source>
        <dbReference type="Proteomes" id="UP001159405"/>
    </source>
</evidence>
<feature type="transmembrane region" description="Helical" evidence="9">
    <location>
        <begin position="743"/>
        <end position="766"/>
    </location>
</feature>
<evidence type="ECO:0000256" key="2">
    <source>
        <dbReference type="ARBA" id="ARBA00022475"/>
    </source>
</evidence>
<dbReference type="SUPFAM" id="SSF81321">
    <property type="entry name" value="Family A G protein-coupled receptor-like"/>
    <property type="match status" value="3"/>
</dbReference>
<keyword evidence="2" id="KW-1003">Cell membrane</keyword>
<keyword evidence="5" id="KW-0297">G-protein coupled receptor</keyword>
<gene>
    <name evidence="11" type="ORF">PLOB_00007764</name>
</gene>
<dbReference type="EMBL" id="CALNXK010000137">
    <property type="protein sequence ID" value="CAH3166610.1"/>
    <property type="molecule type" value="Genomic_DNA"/>
</dbReference>
<keyword evidence="12" id="KW-1185">Reference proteome</keyword>
<evidence type="ECO:0000256" key="9">
    <source>
        <dbReference type="SAM" id="Phobius"/>
    </source>
</evidence>
<feature type="transmembrane region" description="Helical" evidence="9">
    <location>
        <begin position="81"/>
        <end position="102"/>
    </location>
</feature>
<feature type="transmembrane region" description="Helical" evidence="9">
    <location>
        <begin position="498"/>
        <end position="518"/>
    </location>
</feature>
<dbReference type="PANTHER" id="PTHR22752">
    <property type="entry name" value="G PROTEIN-COUPLED RECEPTOR"/>
    <property type="match status" value="1"/>
</dbReference>
<evidence type="ECO:0000256" key="5">
    <source>
        <dbReference type="ARBA" id="ARBA00023040"/>
    </source>
</evidence>
<dbReference type="InterPro" id="IPR017452">
    <property type="entry name" value="GPCR_Rhodpsn_7TM"/>
</dbReference>
<keyword evidence="8" id="KW-0807">Transducer</keyword>
<feature type="transmembrane region" description="Helical" evidence="9">
    <location>
        <begin position="214"/>
        <end position="232"/>
    </location>
</feature>
<feature type="transmembrane region" description="Helical" evidence="9">
    <location>
        <begin position="365"/>
        <end position="386"/>
    </location>
</feature>
<dbReference type="CDD" id="cd00637">
    <property type="entry name" value="7tm_classA_rhodopsin-like"/>
    <property type="match status" value="3"/>
</dbReference>
<feature type="non-terminal residue" evidence="11">
    <location>
        <position position="876"/>
    </location>
</feature>
<name>A0ABN8QL27_9CNID</name>
<feature type="transmembrane region" description="Helical" evidence="9">
    <location>
        <begin position="38"/>
        <end position="60"/>
    </location>
</feature>
<dbReference type="Pfam" id="PF00001">
    <property type="entry name" value="7tm_1"/>
    <property type="match status" value="3"/>
</dbReference>
<dbReference type="Proteomes" id="UP001159405">
    <property type="component" value="Unassembled WGS sequence"/>
</dbReference>
<dbReference type="InterPro" id="IPR000276">
    <property type="entry name" value="GPCR_Rhodpsn"/>
</dbReference>
<feature type="domain" description="G-protein coupled receptors family 1 profile" evidence="10">
    <location>
        <begin position="265"/>
        <end position="518"/>
    </location>
</feature>
<feature type="transmembrane region" description="Helical" evidence="9">
    <location>
        <begin position="626"/>
        <end position="652"/>
    </location>
</feature>
<evidence type="ECO:0000313" key="11">
    <source>
        <dbReference type="EMBL" id="CAH3166610.1"/>
    </source>
</evidence>
<comment type="subcellular location">
    <subcellularLocation>
        <location evidence="1">Cell membrane</location>
        <topology evidence="1">Multi-pass membrane protein</topology>
    </subcellularLocation>
</comment>
<feature type="transmembrane region" description="Helical" evidence="9">
    <location>
        <begin position="664"/>
        <end position="684"/>
    </location>
</feature>
<keyword evidence="3 9" id="KW-0812">Transmembrane</keyword>
<evidence type="ECO:0000256" key="7">
    <source>
        <dbReference type="ARBA" id="ARBA00023170"/>
    </source>
</evidence>
<evidence type="ECO:0000256" key="3">
    <source>
        <dbReference type="ARBA" id="ARBA00022692"/>
    </source>
</evidence>
<feature type="transmembrane region" description="Helical" evidence="9">
    <location>
        <begin position="786"/>
        <end position="809"/>
    </location>
</feature>
<dbReference type="Gene3D" id="1.20.1070.10">
    <property type="entry name" value="Rhodopsin 7-helix transmembrane proteins"/>
    <property type="match status" value="3"/>
</dbReference>
<evidence type="ECO:0000256" key="8">
    <source>
        <dbReference type="ARBA" id="ARBA00023224"/>
    </source>
</evidence>
<keyword evidence="4 9" id="KW-1133">Transmembrane helix</keyword>
<dbReference type="SMART" id="SM01381">
    <property type="entry name" value="7TM_GPCR_Srsx"/>
    <property type="match status" value="1"/>
</dbReference>
<comment type="caution">
    <text evidence="11">The sequence shown here is derived from an EMBL/GenBank/DDBJ whole genome shotgun (WGS) entry which is preliminary data.</text>
</comment>
<sequence length="876" mass="98953">MFVLALALSDILISTCNMPFSIVTLLRGEWIFGSHFCRFHGVTFFMFSMVSLHTMGIIAVSRYYCVVKPHKYPMLFSKRKILAYIAIVWFAALVGITPPLLFDGYRFKPGQAVCMYAFETNVAFTVFVECVYIATPLAIITICYVKVFYTVSRTNLVFQRENNPEQLRANVEEVKVTKTLAAVMAGFAFCWIPISIMDYITAVRGESTLPRQAYLTYGYLGYLSSTINPFIYGATNRRFRQGYRAVLGSLPNFFLAIINITAISGNISVCYAVYGNQRLRSLANMFVVALAVSDILISVYCMPLSVAALIQGRWIFGTSVCRLQGFAMFTFSLASLNTMGVIAVSRYFCVVKPTRYIVLFRRQRIVMYTSVVWCVALIGSVPPLIFQTGGYTFQPGKAMCMYPFQTNIAYTVFIECVFVAAPFTLITFCYAKVFYTVSRSNRVFTQENNPEQLRANVEEAKVTKTLALVMVSFSLCWLPICIMDYIDAARGEPTLPRQVYLTYGFLAYLSSTINPFIYGATNRRFRREYKTILKKISLIFTCGRCSCRQNRTSDNPPKLAAPKAGISNDGVYETKGKSSLRYLKGFLIQNISRRCYSLGLCNKTSSNYYKDLPKISLHTFNEFHLVWIEAIFLAIVNIMAISGNISVCYAVYRNQRLRSLANMFIVALAVSDLLISVSCMPLSVATLVQSRWVFGTTVCQLQGFAIFMFTMSSLNTMGIIAISRYFCVVKPTRYIVLFRKQRIVLYTAAVWCMALIGSVPPLIFQTGGYTFHPGKAMCMYPFQTNIAYTVSIECVFIATPFTLITFCYAKVFYTVSRSNRVFTQENNSEQLRANVEEAKVTKTLALVMASFSLCWLPICIMDYIDAARGEPTLPRQ</sequence>
<reference evidence="11 12" key="1">
    <citation type="submission" date="2022-05" db="EMBL/GenBank/DDBJ databases">
        <authorList>
            <consortium name="Genoscope - CEA"/>
            <person name="William W."/>
        </authorList>
    </citation>
    <scope>NUCLEOTIDE SEQUENCE [LARGE SCALE GENOMIC DNA]</scope>
</reference>
<feature type="transmembrane region" description="Helical" evidence="9">
    <location>
        <begin position="323"/>
        <end position="345"/>
    </location>
</feature>
<evidence type="ECO:0000256" key="6">
    <source>
        <dbReference type="ARBA" id="ARBA00023136"/>
    </source>
</evidence>
<evidence type="ECO:0000256" key="1">
    <source>
        <dbReference type="ARBA" id="ARBA00004651"/>
    </source>
</evidence>
<evidence type="ECO:0000259" key="10">
    <source>
        <dbReference type="PROSITE" id="PS50262"/>
    </source>
</evidence>